<dbReference type="GO" id="GO:0046872">
    <property type="term" value="F:metal ion binding"/>
    <property type="evidence" value="ECO:0007669"/>
    <property type="project" value="UniProtKB-KW"/>
</dbReference>
<keyword evidence="10 18" id="KW-0418">Kinase</keyword>
<keyword evidence="19" id="KW-1185">Reference proteome</keyword>
<evidence type="ECO:0000256" key="5">
    <source>
        <dbReference type="ARBA" id="ARBA00017322"/>
    </source>
</evidence>
<dbReference type="InterPro" id="IPR036890">
    <property type="entry name" value="HATPase_C_sf"/>
</dbReference>
<evidence type="ECO:0000256" key="14">
    <source>
        <dbReference type="ARBA" id="ARBA00024827"/>
    </source>
</evidence>
<dbReference type="SUPFAM" id="SSF55874">
    <property type="entry name" value="ATPase domain of HSP90 chaperone/DNA topoisomerase II/histidine kinase"/>
    <property type="match status" value="1"/>
</dbReference>
<keyword evidence="16" id="KW-1133">Transmembrane helix</keyword>
<proteinExistence type="predicted"/>
<dbReference type="PROSITE" id="PS50109">
    <property type="entry name" value="HIS_KIN"/>
    <property type="match status" value="1"/>
</dbReference>
<evidence type="ECO:0000256" key="8">
    <source>
        <dbReference type="ARBA" id="ARBA00022679"/>
    </source>
</evidence>
<evidence type="ECO:0000256" key="6">
    <source>
        <dbReference type="ARBA" id="ARBA00022485"/>
    </source>
</evidence>
<dbReference type="GO" id="GO:0046983">
    <property type="term" value="F:protein dimerization activity"/>
    <property type="evidence" value="ECO:0007669"/>
    <property type="project" value="InterPro"/>
</dbReference>
<keyword evidence="16" id="KW-0472">Membrane</keyword>
<dbReference type="InterPro" id="IPR004358">
    <property type="entry name" value="Sig_transdc_His_kin-like_C"/>
</dbReference>
<dbReference type="KEGG" id="pgin:FRZ67_01265"/>
<dbReference type="Gene3D" id="1.20.5.1930">
    <property type="match status" value="1"/>
</dbReference>
<dbReference type="AlphaFoldDB" id="A0A5B8V494"/>
<keyword evidence="16" id="KW-0812">Transmembrane</keyword>
<comment type="cofactor">
    <cofactor evidence="2">
        <name>[4Fe-4S] cluster</name>
        <dbReference type="ChEBI" id="CHEBI:49883"/>
    </cofactor>
</comment>
<dbReference type="GO" id="GO:0005737">
    <property type="term" value="C:cytoplasm"/>
    <property type="evidence" value="ECO:0007669"/>
    <property type="project" value="UniProtKB-SubCell"/>
</dbReference>
<dbReference type="Gene3D" id="3.30.565.10">
    <property type="entry name" value="Histidine kinase-like ATPase, C-terminal domain"/>
    <property type="match status" value="1"/>
</dbReference>
<dbReference type="GO" id="GO:0016020">
    <property type="term" value="C:membrane"/>
    <property type="evidence" value="ECO:0007669"/>
    <property type="project" value="InterPro"/>
</dbReference>
<evidence type="ECO:0000256" key="7">
    <source>
        <dbReference type="ARBA" id="ARBA00022490"/>
    </source>
</evidence>
<reference evidence="18 19" key="1">
    <citation type="journal article" date="2016" name="Int. J. Syst. Evol. Microbiol.">
        <title>Panacibacter ginsenosidivorans gen. nov., sp. nov., with ginsenoside converting activity isolated from soil of a ginseng field.</title>
        <authorList>
            <person name="Siddiqi M.Z."/>
            <person name="Muhammad Shafi S."/>
            <person name="Choi K.D."/>
            <person name="Im W.T."/>
        </authorList>
    </citation>
    <scope>NUCLEOTIDE SEQUENCE [LARGE SCALE GENOMIC DNA]</scope>
    <source>
        <strain evidence="18 19">Gsoil1550</strain>
    </source>
</reference>
<keyword evidence="11" id="KW-0408">Iron</keyword>
<keyword evidence="12" id="KW-0902">Two-component regulatory system</keyword>
<dbReference type="CDD" id="cd16917">
    <property type="entry name" value="HATPase_UhpB-NarQ-NarX-like"/>
    <property type="match status" value="1"/>
</dbReference>
<keyword evidence="13" id="KW-0411">Iron-sulfur</keyword>
<evidence type="ECO:0000256" key="11">
    <source>
        <dbReference type="ARBA" id="ARBA00023004"/>
    </source>
</evidence>
<dbReference type="OrthoDB" id="5401121at2"/>
<dbReference type="GO" id="GO:0051539">
    <property type="term" value="F:4 iron, 4 sulfur cluster binding"/>
    <property type="evidence" value="ECO:0007669"/>
    <property type="project" value="UniProtKB-KW"/>
</dbReference>
<comment type="catalytic activity">
    <reaction evidence="1">
        <text>ATP + protein L-histidine = ADP + protein N-phospho-L-histidine.</text>
        <dbReference type="EC" id="2.7.13.3"/>
    </reaction>
</comment>
<evidence type="ECO:0000313" key="18">
    <source>
        <dbReference type="EMBL" id="QEC65998.1"/>
    </source>
</evidence>
<evidence type="ECO:0000256" key="1">
    <source>
        <dbReference type="ARBA" id="ARBA00000085"/>
    </source>
</evidence>
<dbReference type="EMBL" id="CP042435">
    <property type="protein sequence ID" value="QEC65998.1"/>
    <property type="molecule type" value="Genomic_DNA"/>
</dbReference>
<evidence type="ECO:0000256" key="13">
    <source>
        <dbReference type="ARBA" id="ARBA00023014"/>
    </source>
</evidence>
<feature type="transmembrane region" description="Helical" evidence="16">
    <location>
        <begin position="6"/>
        <end position="28"/>
    </location>
</feature>
<evidence type="ECO:0000313" key="19">
    <source>
        <dbReference type="Proteomes" id="UP000321533"/>
    </source>
</evidence>
<dbReference type="GO" id="GO:0000155">
    <property type="term" value="F:phosphorelay sensor kinase activity"/>
    <property type="evidence" value="ECO:0007669"/>
    <property type="project" value="InterPro"/>
</dbReference>
<evidence type="ECO:0000256" key="2">
    <source>
        <dbReference type="ARBA" id="ARBA00001966"/>
    </source>
</evidence>
<comment type="function">
    <text evidence="14">Member of the two-component regulatory system NreB/NreC involved in the control of dissimilatory nitrate/nitrite reduction in response to oxygen. NreB functions as a direct oxygen sensor histidine kinase which is autophosphorylated, in the absence of oxygen, probably at the conserved histidine residue, and transfers its phosphate group probably to a conserved aspartate residue of NreC. NreB/NreC activates the expression of the nitrate (narGHJI) and nitrite (nir) reductase operons, as well as the putative nitrate transporter gene narT.</text>
</comment>
<protein>
    <recommendedName>
        <fullName evidence="5">Oxygen sensor histidine kinase NreB</fullName>
        <ecNumber evidence="4">2.7.13.3</ecNumber>
    </recommendedName>
    <alternativeName>
        <fullName evidence="15">Nitrogen regulation protein B</fullName>
    </alternativeName>
</protein>
<evidence type="ECO:0000256" key="3">
    <source>
        <dbReference type="ARBA" id="ARBA00004496"/>
    </source>
</evidence>
<dbReference type="PANTHER" id="PTHR24421">
    <property type="entry name" value="NITRATE/NITRITE SENSOR PROTEIN NARX-RELATED"/>
    <property type="match status" value="1"/>
</dbReference>
<keyword evidence="6" id="KW-0004">4Fe-4S</keyword>
<keyword evidence="8" id="KW-0808">Transferase</keyword>
<evidence type="ECO:0000256" key="12">
    <source>
        <dbReference type="ARBA" id="ARBA00023012"/>
    </source>
</evidence>
<dbReference type="InterPro" id="IPR011712">
    <property type="entry name" value="Sig_transdc_His_kin_sub3_dim/P"/>
</dbReference>
<evidence type="ECO:0000256" key="15">
    <source>
        <dbReference type="ARBA" id="ARBA00030800"/>
    </source>
</evidence>
<dbReference type="Proteomes" id="UP000321533">
    <property type="component" value="Chromosome"/>
</dbReference>
<dbReference type="PRINTS" id="PR00344">
    <property type="entry name" value="BCTRLSENSOR"/>
</dbReference>
<dbReference type="InterPro" id="IPR005467">
    <property type="entry name" value="His_kinase_dom"/>
</dbReference>
<dbReference type="InterPro" id="IPR003594">
    <property type="entry name" value="HATPase_dom"/>
</dbReference>
<dbReference type="Pfam" id="PF07730">
    <property type="entry name" value="HisKA_3"/>
    <property type="match status" value="1"/>
</dbReference>
<evidence type="ECO:0000259" key="17">
    <source>
        <dbReference type="PROSITE" id="PS50109"/>
    </source>
</evidence>
<dbReference type="InterPro" id="IPR050482">
    <property type="entry name" value="Sensor_HK_TwoCompSys"/>
</dbReference>
<sequence length="248" mass="28445">MHTEEANYYTAVTVAAVVLGIIIIYFIITMIRHQRRNMQLYKAKINAEISTLENERKRIVADLHDELGPLLSAVKLRINQLDAESDDDKNIVEFANKHLSDIIVKIKEISYNLLPNTLARNGLIHAVEEFIDKVNGMYTLNIRFVCEGKIELSKEKEINIYRIFQETIHNTIKHAKAKTLVMELKKQENVLLLTIIDDGVGFNYEERSKNGAGLGLLNLQSRAEVLNAKFIIDSERDKGTKYFFEIPI</sequence>
<dbReference type="EC" id="2.7.13.3" evidence="4"/>
<keyword evidence="9" id="KW-0479">Metal-binding</keyword>
<dbReference type="Pfam" id="PF02518">
    <property type="entry name" value="HATPase_c"/>
    <property type="match status" value="1"/>
</dbReference>
<feature type="domain" description="Histidine kinase" evidence="17">
    <location>
        <begin position="62"/>
        <end position="248"/>
    </location>
</feature>
<name>A0A5B8V494_9BACT</name>
<evidence type="ECO:0000256" key="16">
    <source>
        <dbReference type="SAM" id="Phobius"/>
    </source>
</evidence>
<gene>
    <name evidence="18" type="ORF">FRZ67_01265</name>
</gene>
<evidence type="ECO:0000256" key="10">
    <source>
        <dbReference type="ARBA" id="ARBA00022777"/>
    </source>
</evidence>
<keyword evidence="7" id="KW-0963">Cytoplasm</keyword>
<evidence type="ECO:0000256" key="4">
    <source>
        <dbReference type="ARBA" id="ARBA00012438"/>
    </source>
</evidence>
<evidence type="ECO:0000256" key="9">
    <source>
        <dbReference type="ARBA" id="ARBA00022723"/>
    </source>
</evidence>
<comment type="subcellular location">
    <subcellularLocation>
        <location evidence="3">Cytoplasm</location>
    </subcellularLocation>
</comment>
<organism evidence="18 19">
    <name type="scientific">Panacibacter ginsenosidivorans</name>
    <dbReference type="NCBI Taxonomy" id="1813871"/>
    <lineage>
        <taxon>Bacteria</taxon>
        <taxon>Pseudomonadati</taxon>
        <taxon>Bacteroidota</taxon>
        <taxon>Chitinophagia</taxon>
        <taxon>Chitinophagales</taxon>
        <taxon>Chitinophagaceae</taxon>
        <taxon>Panacibacter</taxon>
    </lineage>
</organism>
<accession>A0A5B8V494</accession>
<dbReference type="RefSeq" id="WP_147187798.1">
    <property type="nucleotide sequence ID" value="NZ_CP042435.1"/>
</dbReference>